<dbReference type="Pfam" id="PF00460">
    <property type="entry name" value="Flg_bb_rod"/>
    <property type="match status" value="1"/>
</dbReference>
<dbReference type="PROSITE" id="PS00588">
    <property type="entry name" value="FLAGELLA_BB_ROD"/>
    <property type="match status" value="1"/>
</dbReference>
<dbReference type="SUPFAM" id="SSF117143">
    <property type="entry name" value="Flagellar hook protein flgE"/>
    <property type="match status" value="1"/>
</dbReference>
<dbReference type="PANTHER" id="PTHR30435:SF31">
    <property type="entry name" value="FLAGELLAR BASAL-BODY ROD PROTEIN FLGG"/>
    <property type="match status" value="1"/>
</dbReference>
<dbReference type="InterPro" id="IPR020013">
    <property type="entry name" value="Flagellar_FlgE/F/G"/>
</dbReference>
<keyword evidence="6" id="KW-0969">Cilium</keyword>
<organism evidence="6 7">
    <name type="scientific">Aequitasia blattaphilus</name>
    <dbReference type="NCBI Taxonomy" id="2949332"/>
    <lineage>
        <taxon>Bacteria</taxon>
        <taxon>Bacillati</taxon>
        <taxon>Bacillota</taxon>
        <taxon>Clostridia</taxon>
        <taxon>Lachnospirales</taxon>
        <taxon>Lachnospiraceae</taxon>
        <taxon>Aequitasia</taxon>
    </lineage>
</organism>
<proteinExistence type="inferred from homology"/>
<evidence type="ECO:0000259" key="4">
    <source>
        <dbReference type="Pfam" id="PF06429"/>
    </source>
</evidence>
<dbReference type="NCBIfam" id="TIGR03506">
    <property type="entry name" value="FlgEFG_subfam"/>
    <property type="match status" value="1"/>
</dbReference>
<evidence type="ECO:0000259" key="3">
    <source>
        <dbReference type="Pfam" id="PF00460"/>
    </source>
</evidence>
<feature type="domain" description="Flagellar basal-body/hook protein C-terminal" evidence="4">
    <location>
        <begin position="201"/>
        <end position="244"/>
    </location>
</feature>
<feature type="domain" description="Flagellar hook protein FlgE/F/G-like D1" evidence="5">
    <location>
        <begin position="94"/>
        <end position="156"/>
    </location>
</feature>
<comment type="caution">
    <text evidence="6">The sequence shown here is derived from an EMBL/GenBank/DDBJ whole genome shotgun (WGS) entry which is preliminary data.</text>
</comment>
<dbReference type="InterPro" id="IPR037925">
    <property type="entry name" value="FlgE/F/G-like"/>
</dbReference>
<gene>
    <name evidence="6" type="ORF">NK125_08880</name>
</gene>
<keyword evidence="6" id="KW-0282">Flagellum</keyword>
<dbReference type="InterPro" id="IPR019776">
    <property type="entry name" value="Flagellar_basal_body_rod_CS"/>
</dbReference>
<comment type="similarity">
    <text evidence="1 2">Belongs to the flagella basal body rod proteins family.</text>
</comment>
<dbReference type="RefSeq" id="WP_262066310.1">
    <property type="nucleotide sequence ID" value="NZ_JAMXOD010000011.1"/>
</dbReference>
<dbReference type="PANTHER" id="PTHR30435">
    <property type="entry name" value="FLAGELLAR PROTEIN"/>
    <property type="match status" value="1"/>
</dbReference>
<name>A0ABT1E9M7_9FIRM</name>
<dbReference type="Pfam" id="PF06429">
    <property type="entry name" value="Flg_bbr_C"/>
    <property type="match status" value="1"/>
</dbReference>
<evidence type="ECO:0000256" key="2">
    <source>
        <dbReference type="RuleBase" id="RU362116"/>
    </source>
</evidence>
<evidence type="ECO:0000313" key="6">
    <source>
        <dbReference type="EMBL" id="MCP1102525.1"/>
    </source>
</evidence>
<evidence type="ECO:0000256" key="1">
    <source>
        <dbReference type="ARBA" id="ARBA00009677"/>
    </source>
</evidence>
<feature type="domain" description="Flagellar basal body rod protein N-terminal" evidence="3">
    <location>
        <begin position="6"/>
        <end position="35"/>
    </location>
</feature>
<keyword evidence="7" id="KW-1185">Reference proteome</keyword>
<sequence>MFQGFYNLTAGMLTRTRNLNVISNNMANVSTPGYKRDQFVATTFQEEMIYRSGNNIKTGSVPLGTMNRIVTADRNYVDYTEAGFKESTSAMDFALSGEGFFCIQGANETVYTRNGSFSLDGAGYLCLQGVGRVQGENGAIYLGTDKINVDRNGNISNQSGQNLGKIKVVDFEDKENTLIKQGNGVFRGTGAEQQVSTSIVQNALEHSNVEVVSEMSEMMSAQRSLQSNAQVMKMYDQLIQKVVNDLGVN</sequence>
<dbReference type="InterPro" id="IPR010930">
    <property type="entry name" value="Flg_bb/hook_C_dom"/>
</dbReference>
<dbReference type="Proteomes" id="UP001523566">
    <property type="component" value="Unassembled WGS sequence"/>
</dbReference>
<dbReference type="InterPro" id="IPR053967">
    <property type="entry name" value="LlgE_F_G-like_D1"/>
</dbReference>
<keyword evidence="2" id="KW-0975">Bacterial flagellum</keyword>
<evidence type="ECO:0000313" key="7">
    <source>
        <dbReference type="Proteomes" id="UP001523566"/>
    </source>
</evidence>
<accession>A0ABT1E9M7</accession>
<reference evidence="6 7" key="1">
    <citation type="journal article" date="2022" name="Genome Biol. Evol.">
        <title>Host diet, physiology and behaviors set the stage for Lachnospiraceae cladogenesis.</title>
        <authorList>
            <person name="Vera-Ponce De Leon A."/>
            <person name="Schneider M."/>
            <person name="Jahnes B.C."/>
            <person name="Sadowski V."/>
            <person name="Camuy-Velez L.A."/>
            <person name="Duan J."/>
            <person name="Sabree Z.L."/>
        </authorList>
    </citation>
    <scope>NUCLEOTIDE SEQUENCE [LARGE SCALE GENOMIC DNA]</scope>
    <source>
        <strain evidence="6 7">PAL113</strain>
    </source>
</reference>
<dbReference type="EMBL" id="JAMZFW010000011">
    <property type="protein sequence ID" value="MCP1102525.1"/>
    <property type="molecule type" value="Genomic_DNA"/>
</dbReference>
<dbReference type="InterPro" id="IPR001444">
    <property type="entry name" value="Flag_bb_rod_N"/>
</dbReference>
<dbReference type="Pfam" id="PF22692">
    <property type="entry name" value="LlgE_F_G_D1"/>
    <property type="match status" value="1"/>
</dbReference>
<keyword evidence="6" id="KW-0966">Cell projection</keyword>
<comment type="subcellular location">
    <subcellularLocation>
        <location evidence="2">Bacterial flagellum basal body</location>
    </subcellularLocation>
</comment>
<protein>
    <submittedName>
        <fullName evidence="6">Flagellar hook-basal body protein</fullName>
    </submittedName>
</protein>
<evidence type="ECO:0000259" key="5">
    <source>
        <dbReference type="Pfam" id="PF22692"/>
    </source>
</evidence>